<dbReference type="Proteomes" id="UP000803884">
    <property type="component" value="Unassembled WGS sequence"/>
</dbReference>
<evidence type="ECO:0000313" key="4">
    <source>
        <dbReference type="Proteomes" id="UP000803884"/>
    </source>
</evidence>
<comment type="caution">
    <text evidence="3">The sequence shown here is derived from an EMBL/GenBank/DDBJ whole genome shotgun (WGS) entry which is preliminary data.</text>
</comment>
<dbReference type="Pfam" id="PF09994">
    <property type="entry name" value="T6SS_Tle1-like_cat"/>
    <property type="match status" value="1"/>
</dbReference>
<feature type="compositionally biased region" description="Basic residues" evidence="1">
    <location>
        <begin position="389"/>
        <end position="400"/>
    </location>
</feature>
<dbReference type="EMBL" id="JAAQHG020000014">
    <property type="protein sequence ID" value="KAL1586420.1"/>
    <property type="molecule type" value="Genomic_DNA"/>
</dbReference>
<feature type="compositionally biased region" description="Basic and acidic residues" evidence="1">
    <location>
        <begin position="366"/>
        <end position="380"/>
    </location>
</feature>
<gene>
    <name evidence="3" type="ORF">WHR41_05270</name>
</gene>
<feature type="compositionally biased region" description="Polar residues" evidence="1">
    <location>
        <begin position="417"/>
        <end position="426"/>
    </location>
</feature>
<dbReference type="PANTHER" id="PTHR33840">
    <property type="match status" value="1"/>
</dbReference>
<proteinExistence type="predicted"/>
<accession>A0AB34KSU1</accession>
<keyword evidence="4" id="KW-1185">Reference proteome</keyword>
<evidence type="ECO:0000256" key="1">
    <source>
        <dbReference type="SAM" id="MobiDB-lite"/>
    </source>
</evidence>
<dbReference type="GeneID" id="96006713"/>
<feature type="region of interest" description="Disordered" evidence="1">
    <location>
        <begin position="366"/>
        <end position="435"/>
    </location>
</feature>
<name>A0AB34KSU1_9PEZI</name>
<feature type="compositionally biased region" description="Polar residues" evidence="1">
    <location>
        <begin position="73"/>
        <end position="92"/>
    </location>
</feature>
<feature type="region of interest" description="Disordered" evidence="1">
    <location>
        <begin position="41"/>
        <end position="95"/>
    </location>
</feature>
<protein>
    <recommendedName>
        <fullName evidence="2">T6SS Phospholipase effector Tle1-like catalytic domain-containing protein</fullName>
    </recommendedName>
</protein>
<evidence type="ECO:0000259" key="2">
    <source>
        <dbReference type="Pfam" id="PF09994"/>
    </source>
</evidence>
<dbReference type="PANTHER" id="PTHR33840:SF2">
    <property type="entry name" value="TLE1 PHOSPHOLIPASE DOMAIN-CONTAINING PROTEIN"/>
    <property type="match status" value="1"/>
</dbReference>
<feature type="domain" description="T6SS Phospholipase effector Tle1-like catalytic" evidence="2">
    <location>
        <begin position="105"/>
        <end position="474"/>
    </location>
</feature>
<sequence>MREDCYTYADLNTGHIRNLLASTMDAEQRWPRGLLRDLDSLSVDRHEQPSSTRRSYSRPRVYRPQENSRHRAQQASRQDANRKASNNTSTTARRPEECEIFPTKKSLILCFDGTGNKFQGSAGDSNILKIYSMLDKEDPHVFRYYQPGIGTYVESSSLSRKSRVGRIKSWYKKAKDQAVGTSFGEHVMAGYKFLMRYYSAGDDIYFFGRGAYTARFLAQMLDYIGLLSTGNEEMLRFAWKTFSRWQMLTEGTDEEKKKKHEQFKYMEQFRETFSRPISNIRFVGLFDCVNSVPQFESVWMKRKSRFPYTAKMSADVIRHAVAIDERRAKFRQDLVSQAPPKQAKHRHFDDYMQWLHLDALKNKVEGENEKQNPQRPEAQRNDSSQARFRPQKTQHHRHARPGSPDGMRNSVDYPISPRQTDGYDQSQSHKQESGQDISEVWFAGEHADIGGGWWLLDDEIRPASDLPLIWMLREAQRAGMPLDEAKMARAQYHAGEMGIAMDETYRLDGKVDDSDGTFSMSDIEYLATQTRLHDSLTFSGGLPWTAVMAWLVMEHLPFRRMDLQPDGTWKPISWPLPRGETRDMPDDAQVHSSVIQHMKADSNYRPGNLIIGGGGRGVRKAPKSAGIGKWRVSRERGDPIGESVVRVVRRSTGLGF</sequence>
<dbReference type="InterPro" id="IPR018712">
    <property type="entry name" value="Tle1-like_cat"/>
</dbReference>
<reference evidence="3 4" key="1">
    <citation type="journal article" date="2020" name="Microbiol. Resour. Announc.">
        <title>Draft Genome Sequence of a Cladosporium Species Isolated from the Mesophotic Ascidian Didemnum maculosum.</title>
        <authorList>
            <person name="Gioti A."/>
            <person name="Siaperas R."/>
            <person name="Nikolaivits E."/>
            <person name="Le Goff G."/>
            <person name="Ouazzani J."/>
            <person name="Kotoulas G."/>
            <person name="Topakas E."/>
        </authorList>
    </citation>
    <scope>NUCLEOTIDE SEQUENCE [LARGE SCALE GENOMIC DNA]</scope>
    <source>
        <strain evidence="3 4">TM138-S3</strain>
    </source>
</reference>
<dbReference type="RefSeq" id="XP_069229525.1">
    <property type="nucleotide sequence ID" value="XM_069373875.1"/>
</dbReference>
<evidence type="ECO:0000313" key="3">
    <source>
        <dbReference type="EMBL" id="KAL1586420.1"/>
    </source>
</evidence>
<organism evidence="3 4">
    <name type="scientific">Cladosporium halotolerans</name>
    <dbReference type="NCBI Taxonomy" id="1052096"/>
    <lineage>
        <taxon>Eukaryota</taxon>
        <taxon>Fungi</taxon>
        <taxon>Dikarya</taxon>
        <taxon>Ascomycota</taxon>
        <taxon>Pezizomycotina</taxon>
        <taxon>Dothideomycetes</taxon>
        <taxon>Dothideomycetidae</taxon>
        <taxon>Cladosporiales</taxon>
        <taxon>Cladosporiaceae</taxon>
        <taxon>Cladosporium</taxon>
    </lineage>
</organism>
<dbReference type="AlphaFoldDB" id="A0AB34KSU1"/>